<dbReference type="Pfam" id="PF08813">
    <property type="entry name" value="Phage_tail_3"/>
    <property type="match status" value="1"/>
</dbReference>
<evidence type="ECO:0000313" key="1">
    <source>
        <dbReference type="EMBL" id="QBQ80861.1"/>
    </source>
</evidence>
<keyword evidence="2" id="KW-1185">Reference proteome</keyword>
<evidence type="ECO:0000313" key="2">
    <source>
        <dbReference type="Proteomes" id="UP000307356"/>
    </source>
</evidence>
<proteinExistence type="predicted"/>
<sequence>MNWRCIIAHLSNGTQVFVEGSRGAVIDVTAISNAVTPVLTVSDASGLVVGDYLLFTASASTLLADKQVRVTAITGTSVTVEGIDTSSTTKFPAGLTGEVVKITSWFEVPCVQDVSTDGGEQQFVNFQCLSDDREQQIPTYKSAVTNTFTFAHEYTNPVYPVLRNYDESGQVVAIRLFVPRAQEMRLQSGTIAFNDTPTIGVNEIETVSIAVSIRGRLSSVAAEV</sequence>
<organism evidence="1 2">
    <name type="scientific">Escherichia phage vB_EcoS_MM01</name>
    <dbReference type="NCBI Taxonomy" id="2508188"/>
    <lineage>
        <taxon>Viruses</taxon>
        <taxon>Duplodnaviria</taxon>
        <taxon>Heunggongvirae</taxon>
        <taxon>Uroviricota</taxon>
        <taxon>Caudoviricetes</taxon>
        <taxon>Drexlerviridae</taxon>
        <taxon>Braunvirinae</taxon>
        <taxon>Inhoffenstrassevirus</taxon>
        <taxon>Inhoffenstrassevirus MM01</taxon>
    </lineage>
</organism>
<dbReference type="Proteomes" id="UP000307356">
    <property type="component" value="Segment"/>
</dbReference>
<name>A0A482N2W8_9CAUD</name>
<dbReference type="InterPro" id="IPR014918">
    <property type="entry name" value="Phage_tail_3"/>
</dbReference>
<reference evidence="1 2" key="1">
    <citation type="submission" date="2019-01" db="EMBL/GenBank/DDBJ databases">
        <title>Still something new to discover - new insights into E. coli phage diversity and taxonomy.</title>
        <authorList>
            <person name="Korf I.H.E."/>
            <person name="Adriaennsens E."/>
            <person name="Dreiseikelmann B."/>
            <person name="Kropinski A."/>
            <person name="Nimtz M."/>
            <person name="Meier-Kolthoff J.P."/>
            <person name="Rohde M."/>
            <person name="van Raaij M."/>
            <person name="Wittmann J."/>
        </authorList>
    </citation>
    <scope>NUCLEOTIDE SEQUENCE [LARGE SCALE GENOMIC DNA]</scope>
</reference>
<accession>A0A482N2W8</accession>
<dbReference type="EMBL" id="MK373793">
    <property type="protein sequence ID" value="QBQ80861.1"/>
    <property type="molecule type" value="Genomic_DNA"/>
</dbReference>
<protein>
    <submittedName>
        <fullName evidence="1">Putative tail protein</fullName>
    </submittedName>
</protein>
<gene>
    <name evidence="1" type="ORF">MM01_00026</name>
</gene>